<dbReference type="Gene3D" id="1.10.510.10">
    <property type="entry name" value="Transferase(Phosphotransferase) domain 1"/>
    <property type="match status" value="1"/>
</dbReference>
<dbReference type="PROSITE" id="PS50011">
    <property type="entry name" value="PROTEIN_KINASE_DOM"/>
    <property type="match status" value="1"/>
</dbReference>
<dbReference type="OrthoDB" id="774951at2759"/>
<dbReference type="PANTHER" id="PTHR23257:SF974">
    <property type="entry name" value="RECEPTOR-INTERACTING SERINE_THREONINE-PROTEIN KINASE 3"/>
    <property type="match status" value="1"/>
</dbReference>
<dbReference type="Gene3D" id="3.30.200.20">
    <property type="entry name" value="Phosphorylase Kinase, domain 1"/>
    <property type="match status" value="1"/>
</dbReference>
<dbReference type="PANTHER" id="PTHR23257">
    <property type="entry name" value="SERINE-THREONINE PROTEIN KINASE"/>
    <property type="match status" value="1"/>
</dbReference>
<gene>
    <name evidence="3" type="primary">109582114</name>
</gene>
<evidence type="ECO:0000259" key="2">
    <source>
        <dbReference type="PROSITE" id="PS50011"/>
    </source>
</evidence>
<dbReference type="InParanoid" id="A0A1X7UTN6"/>
<reference evidence="4" key="1">
    <citation type="journal article" date="2010" name="Nature">
        <title>The Amphimedon queenslandica genome and the evolution of animal complexity.</title>
        <authorList>
            <person name="Srivastava M."/>
            <person name="Simakov O."/>
            <person name="Chapman J."/>
            <person name="Fahey B."/>
            <person name="Gauthier M.E."/>
            <person name="Mitros T."/>
            <person name="Richards G.S."/>
            <person name="Conaco C."/>
            <person name="Dacre M."/>
            <person name="Hellsten U."/>
            <person name="Larroux C."/>
            <person name="Putnam N.H."/>
            <person name="Stanke M."/>
            <person name="Adamska M."/>
            <person name="Darling A."/>
            <person name="Degnan S.M."/>
            <person name="Oakley T.H."/>
            <person name="Plachetzki D.C."/>
            <person name="Zhai Y."/>
            <person name="Adamski M."/>
            <person name="Calcino A."/>
            <person name="Cummins S.F."/>
            <person name="Goodstein D.M."/>
            <person name="Harris C."/>
            <person name="Jackson D.J."/>
            <person name="Leys S.P."/>
            <person name="Shu S."/>
            <person name="Woodcroft B.J."/>
            <person name="Vervoort M."/>
            <person name="Kosik K.S."/>
            <person name="Manning G."/>
            <person name="Degnan B.M."/>
            <person name="Rokhsar D.S."/>
        </authorList>
    </citation>
    <scope>NUCLEOTIDE SEQUENCE [LARGE SCALE GENOMIC DNA]</scope>
</reference>
<dbReference type="InterPro" id="IPR000719">
    <property type="entry name" value="Prot_kinase_dom"/>
</dbReference>
<dbReference type="InterPro" id="IPR050167">
    <property type="entry name" value="Ser_Thr_protein_kinase"/>
</dbReference>
<dbReference type="Pfam" id="PF07714">
    <property type="entry name" value="PK_Tyr_Ser-Thr"/>
    <property type="match status" value="1"/>
</dbReference>
<sequence>MSTRRDILSLLHHQQKTRGTDQSSPVNVAVPSITVSSPRSRSNSRNAVIGGNGYPQPPASPLLHWSTGRRVWSEPGGSSGLSASSLLVDSGRSSLTSYGSQESLLFTSPLATDSDVFSDCYTDDEEEEEEEDEIEEVPLSVYLQGKWKEWMVGSEEIQLYGEAASSCKETVQKGYWHGNVWVHQRTIKRQEDVRSFANEVNTLCCIRHENIQLFMGVCLDLPAGDTFGIIMSEVKGDTLYNHIHKLGHNFTTPSKLKILRQISEGMEYLHAKGIQHGGLSSKLVTINHRVCISLSFHNTNNRQLEGCDLPYLTPEEIRSITQLSNGYLFLPTKPTPSTDIFAFGTIAYELTTLKLPFLNQSLLDLIWSVGNNGHQSLKLLPRSCFRSVIHRCWSHTRRTTFKDILSSIQDNTSFPPTRFSSTSLPLSSQHCTLRQ</sequence>
<protein>
    <recommendedName>
        <fullName evidence="2">Protein kinase domain-containing protein</fullName>
    </recommendedName>
</protein>
<dbReference type="InterPro" id="IPR011009">
    <property type="entry name" value="Kinase-like_dom_sf"/>
</dbReference>
<dbReference type="AlphaFoldDB" id="A0A1X7UTN6"/>
<evidence type="ECO:0000313" key="4">
    <source>
        <dbReference type="Proteomes" id="UP000007879"/>
    </source>
</evidence>
<dbReference type="STRING" id="400682.A0A1X7UTN6"/>
<reference evidence="3" key="2">
    <citation type="submission" date="2017-05" db="UniProtKB">
        <authorList>
            <consortium name="EnsemblMetazoa"/>
        </authorList>
    </citation>
    <scope>IDENTIFICATION</scope>
</reference>
<dbReference type="eggNOG" id="KOG0193">
    <property type="taxonomic scope" value="Eukaryota"/>
</dbReference>
<dbReference type="Proteomes" id="UP000007879">
    <property type="component" value="Unassembled WGS sequence"/>
</dbReference>
<name>A0A1X7UTN6_AMPQE</name>
<dbReference type="GO" id="GO:0005737">
    <property type="term" value="C:cytoplasm"/>
    <property type="evidence" value="ECO:0007669"/>
    <property type="project" value="TreeGrafter"/>
</dbReference>
<dbReference type="GO" id="GO:0004672">
    <property type="term" value="F:protein kinase activity"/>
    <property type="evidence" value="ECO:0007669"/>
    <property type="project" value="InterPro"/>
</dbReference>
<dbReference type="SUPFAM" id="SSF56112">
    <property type="entry name" value="Protein kinase-like (PK-like)"/>
    <property type="match status" value="1"/>
</dbReference>
<dbReference type="InterPro" id="IPR001245">
    <property type="entry name" value="Ser-Thr/Tyr_kinase_cat_dom"/>
</dbReference>
<dbReference type="EnsemblMetazoa" id="XM_019996740.1">
    <property type="protein sequence ID" value="XP_019852299.1"/>
    <property type="gene ID" value="LOC109582114"/>
</dbReference>
<organism evidence="3">
    <name type="scientific">Amphimedon queenslandica</name>
    <name type="common">Sponge</name>
    <dbReference type="NCBI Taxonomy" id="400682"/>
    <lineage>
        <taxon>Eukaryota</taxon>
        <taxon>Metazoa</taxon>
        <taxon>Porifera</taxon>
        <taxon>Demospongiae</taxon>
        <taxon>Heteroscleromorpha</taxon>
        <taxon>Haplosclerida</taxon>
        <taxon>Niphatidae</taxon>
        <taxon>Amphimedon</taxon>
    </lineage>
</organism>
<dbReference type="EnsemblMetazoa" id="Aqu2.1.31360_001">
    <property type="protein sequence ID" value="Aqu2.1.31360_001"/>
    <property type="gene ID" value="Aqu2.1.31360"/>
</dbReference>
<dbReference type="KEGG" id="aqu:109582114"/>
<dbReference type="GO" id="GO:0005524">
    <property type="term" value="F:ATP binding"/>
    <property type="evidence" value="ECO:0007669"/>
    <property type="project" value="InterPro"/>
</dbReference>
<feature type="region of interest" description="Disordered" evidence="1">
    <location>
        <begin position="33"/>
        <end position="55"/>
    </location>
</feature>
<evidence type="ECO:0000256" key="1">
    <source>
        <dbReference type="SAM" id="MobiDB-lite"/>
    </source>
</evidence>
<accession>A0A1X7UTN6</accession>
<keyword evidence="4" id="KW-1185">Reference proteome</keyword>
<feature type="domain" description="Protein kinase" evidence="2">
    <location>
        <begin position="154"/>
        <end position="433"/>
    </location>
</feature>
<evidence type="ECO:0000313" key="3">
    <source>
        <dbReference type="EnsemblMetazoa" id="Aqu2.1.31360_001"/>
    </source>
</evidence>
<dbReference type="GO" id="GO:0007165">
    <property type="term" value="P:signal transduction"/>
    <property type="evidence" value="ECO:0007669"/>
    <property type="project" value="TreeGrafter"/>
</dbReference>
<proteinExistence type="predicted"/>
<feature type="compositionally biased region" description="Low complexity" evidence="1">
    <location>
        <begin position="36"/>
        <end position="46"/>
    </location>
</feature>